<comment type="caution">
    <text evidence="1">The sequence shown here is derived from an EMBL/GenBank/DDBJ whole genome shotgun (WGS) entry which is preliminary data.</text>
</comment>
<proteinExistence type="predicted"/>
<protein>
    <submittedName>
        <fullName evidence="1">Uncharacterized protein</fullName>
    </submittedName>
</protein>
<organism evidence="1 2">
    <name type="scientific">Pycnoporus cinnabarinus</name>
    <name type="common">Cinnabar-red polypore</name>
    <name type="synonym">Trametes cinnabarina</name>
    <dbReference type="NCBI Taxonomy" id="5643"/>
    <lineage>
        <taxon>Eukaryota</taxon>
        <taxon>Fungi</taxon>
        <taxon>Dikarya</taxon>
        <taxon>Basidiomycota</taxon>
        <taxon>Agaricomycotina</taxon>
        <taxon>Agaricomycetes</taxon>
        <taxon>Polyporales</taxon>
        <taxon>Polyporaceae</taxon>
        <taxon>Trametes</taxon>
    </lineage>
</organism>
<dbReference type="HOGENOM" id="CLU_1571426_0_0_1"/>
<evidence type="ECO:0000313" key="1">
    <source>
        <dbReference type="EMBL" id="CDO70810.1"/>
    </source>
</evidence>
<reference evidence="1" key="1">
    <citation type="submission" date="2014-01" db="EMBL/GenBank/DDBJ databases">
        <title>The genome of the white-rot fungus Pycnoporus cinnabarinus: a basidiomycete model with a versatile arsenal for lignocellulosic biomass breakdown.</title>
        <authorList>
            <person name="Levasseur A."/>
            <person name="Lomascolo A."/>
            <person name="Ruiz-Duenas F.J."/>
            <person name="Uzan E."/>
            <person name="Piumi F."/>
            <person name="Kues U."/>
            <person name="Ram A.F.J."/>
            <person name="Murat C."/>
            <person name="Haon M."/>
            <person name="Benoit I."/>
            <person name="Arfi Y."/>
            <person name="Chevret D."/>
            <person name="Drula E."/>
            <person name="Kwon M.J."/>
            <person name="Gouret P."/>
            <person name="Lesage-Meessen L."/>
            <person name="Lombard V."/>
            <person name="Mariette J."/>
            <person name="Noirot C."/>
            <person name="Park J."/>
            <person name="Patyshakuliyeva A."/>
            <person name="Wieneger R.A.B."/>
            <person name="Wosten H.A.B."/>
            <person name="Martin F."/>
            <person name="Coutinho P.M."/>
            <person name="de Vries R."/>
            <person name="Martinez A.T."/>
            <person name="Klopp C."/>
            <person name="Pontarotti P."/>
            <person name="Henrissat B."/>
            <person name="Record E."/>
        </authorList>
    </citation>
    <scope>NUCLEOTIDE SEQUENCE [LARGE SCALE GENOMIC DNA]</scope>
    <source>
        <strain evidence="1">BRFM137</strain>
    </source>
</reference>
<accession>A0A060S910</accession>
<dbReference type="Proteomes" id="UP000029665">
    <property type="component" value="Unassembled WGS sequence"/>
</dbReference>
<dbReference type="OrthoDB" id="2754493at2759"/>
<dbReference type="AlphaFoldDB" id="A0A060S910"/>
<gene>
    <name evidence="1" type="ORF">BN946_scf184801.g1</name>
</gene>
<sequence length="170" mass="18828">MAFPRPRNMLQWASAFLEETPLSSTPVPSSLVAGTINVAIRDFVTFGVDGTRRDDRLQTEPTPIARIIGIADHPHYGPILRLAWLFRDRELNDNNVTNALGRIYSDQCASNELLSSSVETYNHAAMVLNILPVVSFVSHTISLPVIDENTLSPEKTSLSPVQVPVTSFLW</sequence>
<name>A0A060S910_PYCCI</name>
<keyword evidence="2" id="KW-1185">Reference proteome</keyword>
<evidence type="ECO:0000313" key="2">
    <source>
        <dbReference type="Proteomes" id="UP000029665"/>
    </source>
</evidence>
<dbReference type="EMBL" id="CCBP010000093">
    <property type="protein sequence ID" value="CDO70810.1"/>
    <property type="molecule type" value="Genomic_DNA"/>
</dbReference>